<evidence type="ECO:0000259" key="5">
    <source>
        <dbReference type="PROSITE" id="PS50122"/>
    </source>
</evidence>
<dbReference type="Gene3D" id="3.40.50.180">
    <property type="entry name" value="Methylesterase CheB, C-terminal domain"/>
    <property type="match status" value="1"/>
</dbReference>
<dbReference type="RefSeq" id="WP_013163554.1">
    <property type="nucleotide sequence ID" value="NC_014216.1"/>
</dbReference>
<feature type="active site" evidence="4">
    <location>
        <position position="51"/>
    </location>
</feature>
<keyword evidence="7" id="KW-1185">Reference proteome</keyword>
<dbReference type="EC" id="3.1.1.61" evidence="2"/>
<dbReference type="PROSITE" id="PS50122">
    <property type="entry name" value="CHEB"/>
    <property type="match status" value="1"/>
</dbReference>
<protein>
    <recommendedName>
        <fullName evidence="2">protein-glutamate methylesterase</fullName>
        <ecNumber evidence="2">3.1.1.61</ecNumber>
    </recommendedName>
</protein>
<gene>
    <name evidence="6" type="ordered locus">DaAHT2_1331</name>
</gene>
<dbReference type="PANTHER" id="PTHR42872">
    <property type="entry name" value="PROTEIN-GLUTAMATE METHYLESTERASE/PROTEIN-GLUTAMINE GLUTAMINASE"/>
    <property type="match status" value="1"/>
</dbReference>
<reference evidence="7" key="1">
    <citation type="submission" date="2010-02" db="EMBL/GenBank/DDBJ databases">
        <title>Complete sequence of Desulfurivibrio alkaliphilus AHT2.</title>
        <authorList>
            <consortium name="US DOE Joint Genome Institute"/>
            <person name="Pitluck S."/>
            <person name="Chertkov O."/>
            <person name="Detter J.C."/>
            <person name="Han C."/>
            <person name="Tapia R."/>
            <person name="Larimer F."/>
            <person name="Land M."/>
            <person name="Hauser L."/>
            <person name="Kyrpides N."/>
            <person name="Mikhailova N."/>
            <person name="Sorokin D.Y."/>
            <person name="Muyzer G."/>
            <person name="Woyke T."/>
        </authorList>
    </citation>
    <scope>NUCLEOTIDE SEQUENCE [LARGE SCALE GENOMIC DNA]</scope>
    <source>
        <strain evidence="7">DSM 19089 / UNIQEM U267 / AHT2</strain>
    </source>
</reference>
<dbReference type="InterPro" id="IPR035909">
    <property type="entry name" value="CheB_C"/>
</dbReference>
<dbReference type="GO" id="GO:0006935">
    <property type="term" value="P:chemotaxis"/>
    <property type="evidence" value="ECO:0007669"/>
    <property type="project" value="UniProtKB-UniRule"/>
</dbReference>
<keyword evidence="4" id="KW-0145">Chemotaxis</keyword>
<dbReference type="AlphaFoldDB" id="D6Z3A1"/>
<dbReference type="GO" id="GO:0005737">
    <property type="term" value="C:cytoplasm"/>
    <property type="evidence" value="ECO:0007669"/>
    <property type="project" value="InterPro"/>
</dbReference>
<evidence type="ECO:0000256" key="3">
    <source>
        <dbReference type="ARBA" id="ARBA00048267"/>
    </source>
</evidence>
<evidence type="ECO:0000313" key="6">
    <source>
        <dbReference type="EMBL" id="ADH86026.1"/>
    </source>
</evidence>
<sequence length="202" mass="21485">MATKKSEVTGRQVPPYRAVVIGVSAGGMEALREILSRLPADFPLPLLVVQHLGGDADDYLARWLDQRCAIRVKEAEDKESAVAGTAYLAPANYHLLVEDDGSLALSLEDWVNFSRPSIDLLFETAAEVHGAGLIAVVLTGANDDGSRGLAAVKRRGGLAVVQDPAGAEFPTMPRAAIQAAEVDFVLPLPAIGRFLANLYRPA</sequence>
<keyword evidence="1 4" id="KW-0378">Hydrolase</keyword>
<evidence type="ECO:0000256" key="2">
    <source>
        <dbReference type="ARBA" id="ARBA00039140"/>
    </source>
</evidence>
<dbReference type="KEGG" id="dak:DaAHT2_1331"/>
<dbReference type="GO" id="GO:0000156">
    <property type="term" value="F:phosphorelay response regulator activity"/>
    <property type="evidence" value="ECO:0007669"/>
    <property type="project" value="InterPro"/>
</dbReference>
<dbReference type="EMBL" id="CP001940">
    <property type="protein sequence ID" value="ADH86026.1"/>
    <property type="molecule type" value="Genomic_DNA"/>
</dbReference>
<accession>D6Z3A1</accession>
<feature type="active site" evidence="4">
    <location>
        <position position="144"/>
    </location>
</feature>
<dbReference type="eggNOG" id="COG2201">
    <property type="taxonomic scope" value="Bacteria"/>
</dbReference>
<dbReference type="Pfam" id="PF01339">
    <property type="entry name" value="CheB_methylest"/>
    <property type="match status" value="1"/>
</dbReference>
<feature type="active site" evidence="4">
    <location>
        <position position="24"/>
    </location>
</feature>
<feature type="domain" description="CheB-type methylesterase" evidence="5">
    <location>
        <begin position="12"/>
        <end position="192"/>
    </location>
</feature>
<dbReference type="GO" id="GO:0008984">
    <property type="term" value="F:protein-glutamate methylesterase activity"/>
    <property type="evidence" value="ECO:0007669"/>
    <property type="project" value="UniProtKB-EC"/>
</dbReference>
<dbReference type="STRING" id="589865.DaAHT2_1331"/>
<evidence type="ECO:0000256" key="1">
    <source>
        <dbReference type="ARBA" id="ARBA00022801"/>
    </source>
</evidence>
<dbReference type="InParanoid" id="D6Z3A1"/>
<name>D6Z3A1_DESAT</name>
<dbReference type="HOGENOM" id="CLU_000445_51_2_7"/>
<proteinExistence type="predicted"/>
<evidence type="ECO:0000256" key="4">
    <source>
        <dbReference type="PROSITE-ProRule" id="PRU00050"/>
    </source>
</evidence>
<organism evidence="6 7">
    <name type="scientific">Desulfurivibrio alkaliphilus (strain DSM 19089 / UNIQEM U267 / AHT2)</name>
    <dbReference type="NCBI Taxonomy" id="589865"/>
    <lineage>
        <taxon>Bacteria</taxon>
        <taxon>Pseudomonadati</taxon>
        <taxon>Thermodesulfobacteriota</taxon>
        <taxon>Desulfobulbia</taxon>
        <taxon>Desulfobulbales</taxon>
        <taxon>Desulfobulbaceae</taxon>
        <taxon>Desulfurivibrio</taxon>
    </lineage>
</organism>
<dbReference type="InterPro" id="IPR000673">
    <property type="entry name" value="Sig_transdc_resp-reg_Me-estase"/>
</dbReference>
<dbReference type="OrthoDB" id="9791760at2"/>
<dbReference type="SUPFAM" id="SSF52738">
    <property type="entry name" value="Methylesterase CheB, C-terminal domain"/>
    <property type="match status" value="1"/>
</dbReference>
<evidence type="ECO:0000313" key="7">
    <source>
        <dbReference type="Proteomes" id="UP000001508"/>
    </source>
</evidence>
<comment type="catalytic activity">
    <reaction evidence="3">
        <text>[protein]-L-glutamate 5-O-methyl ester + H2O = L-glutamyl-[protein] + methanol + H(+)</text>
        <dbReference type="Rhea" id="RHEA:23236"/>
        <dbReference type="Rhea" id="RHEA-COMP:10208"/>
        <dbReference type="Rhea" id="RHEA-COMP:10311"/>
        <dbReference type="ChEBI" id="CHEBI:15377"/>
        <dbReference type="ChEBI" id="CHEBI:15378"/>
        <dbReference type="ChEBI" id="CHEBI:17790"/>
        <dbReference type="ChEBI" id="CHEBI:29973"/>
        <dbReference type="ChEBI" id="CHEBI:82795"/>
        <dbReference type="EC" id="3.1.1.61"/>
    </reaction>
</comment>
<dbReference type="PANTHER" id="PTHR42872:SF3">
    <property type="entry name" value="PROTEIN-GLUTAMATE METHYLESTERASE_PROTEIN-GLUTAMINE GLUTAMINASE 1"/>
    <property type="match status" value="1"/>
</dbReference>
<dbReference type="CDD" id="cd16433">
    <property type="entry name" value="CheB"/>
    <property type="match status" value="1"/>
</dbReference>
<dbReference type="Proteomes" id="UP000001508">
    <property type="component" value="Chromosome"/>
</dbReference>